<dbReference type="InterPro" id="IPR011707">
    <property type="entry name" value="Cu-oxidase-like_N"/>
</dbReference>
<evidence type="ECO:0000256" key="3">
    <source>
        <dbReference type="SAM" id="MobiDB-lite"/>
    </source>
</evidence>
<feature type="region of interest" description="Disordered" evidence="3">
    <location>
        <begin position="537"/>
        <end position="560"/>
    </location>
</feature>
<dbReference type="Gene3D" id="2.60.40.420">
    <property type="entry name" value="Cupredoxins - blue copper proteins"/>
    <property type="match status" value="3"/>
</dbReference>
<comment type="caution">
    <text evidence="7">The sequence shown here is derived from an EMBL/GenBank/DDBJ whole genome shotgun (WGS) entry which is preliminary data.</text>
</comment>
<evidence type="ECO:0000313" key="8">
    <source>
        <dbReference type="Proteomes" id="UP001152523"/>
    </source>
</evidence>
<evidence type="ECO:0000313" key="7">
    <source>
        <dbReference type="EMBL" id="CAH9060794.1"/>
    </source>
</evidence>
<dbReference type="InterPro" id="IPR045087">
    <property type="entry name" value="Cu-oxidase_fam"/>
</dbReference>
<dbReference type="GO" id="GO:0005507">
    <property type="term" value="F:copper ion binding"/>
    <property type="evidence" value="ECO:0007669"/>
    <property type="project" value="InterPro"/>
</dbReference>
<accession>A0AAV0C2X6</accession>
<evidence type="ECO:0000259" key="6">
    <source>
        <dbReference type="Pfam" id="PF07732"/>
    </source>
</evidence>
<feature type="domain" description="Plastocyanin-like" evidence="4">
    <location>
        <begin position="179"/>
        <end position="314"/>
    </location>
</feature>
<dbReference type="InterPro" id="IPR011706">
    <property type="entry name" value="Cu-oxidase_C"/>
</dbReference>
<dbReference type="PANTHER" id="PTHR11709:SF115">
    <property type="entry name" value="OS07G0119400 PROTEIN"/>
    <property type="match status" value="1"/>
</dbReference>
<sequence length="560" mass="63380">MIGGSSRKCAFFEGLKMGKDGALPYLILAVLAFLSSSIRAENPYKFYEFHVTYGNINLHGFKQQVILINGQFPGPTLNVTTNDNVFINVFNYLDEPFLLTWNGIKQRKNSWEDGVLGTNCPIPQNSNYTYKLQMKDQIGTYSYYPSTAMYKAFGGYGALIIHARAVIAVPYAKPEAEFNLLIGELFKYTDHRALKQKLDSGKPMLPFPSVVHINGKEQPTFTGDQSKTYMFRISNMGMKTSFNFRIEKHMLQLVEVEGSHVMQNYYHSIDVHVGQSITVLVTLDQQPKDYYIVASTRFIGRLLNATAVLHYSNSKTPVCGIIPPAPKGQLHWSVQQARTIRWNLTANAARPNPQGSYHYGGINVTKTYVFANSAPIIDGKQRYAINNVSYINPTTPLKLADALNIPGVFTFTDYSIDQFLSSTTIPPHLGTVVLPTTLHDFVEIVFQNNEKLMQTMHLDGYDFWVVAYGSGNWTEAKRNKYNLHDAPTRHTTQVYPRSWTAILVSLDNKGMWNLRSAMWERTYLGQQLYFRVYNEGNSPRDENPKPSNALLCGKADPHNH</sequence>
<evidence type="ECO:0000259" key="5">
    <source>
        <dbReference type="Pfam" id="PF07731"/>
    </source>
</evidence>
<evidence type="ECO:0000256" key="2">
    <source>
        <dbReference type="ARBA" id="ARBA00023180"/>
    </source>
</evidence>
<dbReference type="EMBL" id="CAMAPF010000008">
    <property type="protein sequence ID" value="CAH9060794.1"/>
    <property type="molecule type" value="Genomic_DNA"/>
</dbReference>
<name>A0AAV0C2X6_9ASTE</name>
<dbReference type="Pfam" id="PF07732">
    <property type="entry name" value="Cu-oxidase_3"/>
    <property type="match status" value="1"/>
</dbReference>
<proteinExistence type="inferred from homology"/>
<feature type="domain" description="Plastocyanin-like" evidence="5">
    <location>
        <begin position="406"/>
        <end position="535"/>
    </location>
</feature>
<gene>
    <name evidence="7" type="ORF">CEPIT_LOCUS1608</name>
</gene>
<reference evidence="7" key="1">
    <citation type="submission" date="2022-07" db="EMBL/GenBank/DDBJ databases">
        <authorList>
            <person name="Macas J."/>
            <person name="Novak P."/>
            <person name="Neumann P."/>
        </authorList>
    </citation>
    <scope>NUCLEOTIDE SEQUENCE</scope>
</reference>
<evidence type="ECO:0000256" key="1">
    <source>
        <dbReference type="ARBA" id="ARBA00010609"/>
    </source>
</evidence>
<evidence type="ECO:0000259" key="4">
    <source>
        <dbReference type="Pfam" id="PF00394"/>
    </source>
</evidence>
<feature type="domain" description="Plastocyanin-like" evidence="6">
    <location>
        <begin position="51"/>
        <end position="164"/>
    </location>
</feature>
<dbReference type="Pfam" id="PF00394">
    <property type="entry name" value="Cu-oxidase"/>
    <property type="match status" value="1"/>
</dbReference>
<organism evidence="7 8">
    <name type="scientific">Cuscuta epithymum</name>
    <dbReference type="NCBI Taxonomy" id="186058"/>
    <lineage>
        <taxon>Eukaryota</taxon>
        <taxon>Viridiplantae</taxon>
        <taxon>Streptophyta</taxon>
        <taxon>Embryophyta</taxon>
        <taxon>Tracheophyta</taxon>
        <taxon>Spermatophyta</taxon>
        <taxon>Magnoliopsida</taxon>
        <taxon>eudicotyledons</taxon>
        <taxon>Gunneridae</taxon>
        <taxon>Pentapetalae</taxon>
        <taxon>asterids</taxon>
        <taxon>lamiids</taxon>
        <taxon>Solanales</taxon>
        <taxon>Convolvulaceae</taxon>
        <taxon>Cuscuteae</taxon>
        <taxon>Cuscuta</taxon>
        <taxon>Cuscuta subgen. Cuscuta</taxon>
    </lineage>
</organism>
<dbReference type="SUPFAM" id="SSF49503">
    <property type="entry name" value="Cupredoxins"/>
    <property type="match status" value="3"/>
</dbReference>
<comment type="similarity">
    <text evidence="1">Belongs to the multicopper oxidase family.</text>
</comment>
<keyword evidence="2" id="KW-0325">Glycoprotein</keyword>
<dbReference type="InterPro" id="IPR001117">
    <property type="entry name" value="Cu-oxidase_2nd"/>
</dbReference>
<dbReference type="Pfam" id="PF07731">
    <property type="entry name" value="Cu-oxidase_2"/>
    <property type="match status" value="1"/>
</dbReference>
<dbReference type="PANTHER" id="PTHR11709">
    <property type="entry name" value="MULTI-COPPER OXIDASE"/>
    <property type="match status" value="1"/>
</dbReference>
<dbReference type="Proteomes" id="UP001152523">
    <property type="component" value="Unassembled WGS sequence"/>
</dbReference>
<keyword evidence="8" id="KW-1185">Reference proteome</keyword>
<dbReference type="GO" id="GO:0016491">
    <property type="term" value="F:oxidoreductase activity"/>
    <property type="evidence" value="ECO:0007669"/>
    <property type="project" value="InterPro"/>
</dbReference>
<dbReference type="InterPro" id="IPR008972">
    <property type="entry name" value="Cupredoxin"/>
</dbReference>
<dbReference type="AlphaFoldDB" id="A0AAV0C2X6"/>
<protein>
    <submittedName>
        <fullName evidence="7">Uncharacterized protein</fullName>
    </submittedName>
</protein>